<gene>
    <name evidence="1" type="ORF">AYBTSS11_LOCUS15096</name>
</gene>
<name>A0AA86VNZ2_9FABA</name>
<protein>
    <submittedName>
        <fullName evidence="1">Uncharacterized protein</fullName>
    </submittedName>
</protein>
<evidence type="ECO:0000313" key="2">
    <source>
        <dbReference type="Proteomes" id="UP001189624"/>
    </source>
</evidence>
<keyword evidence="2" id="KW-1185">Reference proteome</keyword>
<reference evidence="1" key="1">
    <citation type="submission" date="2023-10" db="EMBL/GenBank/DDBJ databases">
        <authorList>
            <person name="Domelevo Entfellner J.-B."/>
        </authorList>
    </citation>
    <scope>NUCLEOTIDE SEQUENCE</scope>
</reference>
<evidence type="ECO:0000313" key="1">
    <source>
        <dbReference type="EMBL" id="CAJ1952056.1"/>
    </source>
</evidence>
<accession>A0AA86VNZ2</accession>
<sequence length="110" mass="12566">MAIKHPTKAKERKQLAPLNLVHHHGVTLSKVYSNDVKYLHSIVSNSANLKKDNMDMNPFMPFFDNAETNVEQLDDANLILTQKGKLSSVQILNFDIYDLVLQETERKGEE</sequence>
<organism evidence="1 2">
    <name type="scientific">Sphenostylis stenocarpa</name>
    <dbReference type="NCBI Taxonomy" id="92480"/>
    <lineage>
        <taxon>Eukaryota</taxon>
        <taxon>Viridiplantae</taxon>
        <taxon>Streptophyta</taxon>
        <taxon>Embryophyta</taxon>
        <taxon>Tracheophyta</taxon>
        <taxon>Spermatophyta</taxon>
        <taxon>Magnoliopsida</taxon>
        <taxon>eudicotyledons</taxon>
        <taxon>Gunneridae</taxon>
        <taxon>Pentapetalae</taxon>
        <taxon>rosids</taxon>
        <taxon>fabids</taxon>
        <taxon>Fabales</taxon>
        <taxon>Fabaceae</taxon>
        <taxon>Papilionoideae</taxon>
        <taxon>50 kb inversion clade</taxon>
        <taxon>NPAAA clade</taxon>
        <taxon>indigoferoid/millettioid clade</taxon>
        <taxon>Phaseoleae</taxon>
        <taxon>Sphenostylis</taxon>
    </lineage>
</organism>
<dbReference type="AlphaFoldDB" id="A0AA86VNZ2"/>
<proteinExistence type="predicted"/>
<dbReference type="Gramene" id="rna-AYBTSS11_LOCUS15096">
    <property type="protein sequence ID" value="CAJ1952056.1"/>
    <property type="gene ID" value="gene-AYBTSS11_LOCUS15096"/>
</dbReference>
<dbReference type="Proteomes" id="UP001189624">
    <property type="component" value="Chromosome 4"/>
</dbReference>
<dbReference type="EMBL" id="OY731401">
    <property type="protein sequence ID" value="CAJ1952056.1"/>
    <property type="molecule type" value="Genomic_DNA"/>
</dbReference>